<feature type="domain" description="Major facilitator superfamily (MFS) profile" evidence="6">
    <location>
        <begin position="60"/>
        <end position="556"/>
    </location>
</feature>
<feature type="transmembrane region" description="Helical" evidence="5">
    <location>
        <begin position="284"/>
        <end position="301"/>
    </location>
</feature>
<name>A0ABR4JL67_9EURO</name>
<evidence type="ECO:0000256" key="1">
    <source>
        <dbReference type="ARBA" id="ARBA00004141"/>
    </source>
</evidence>
<reference evidence="7 8" key="1">
    <citation type="submission" date="2024-07" db="EMBL/GenBank/DDBJ databases">
        <title>Section-level genome sequencing and comparative genomics of Aspergillus sections Usti and Cavernicolus.</title>
        <authorList>
            <consortium name="Lawrence Berkeley National Laboratory"/>
            <person name="Nybo J.L."/>
            <person name="Vesth T.C."/>
            <person name="Theobald S."/>
            <person name="Frisvad J.C."/>
            <person name="Larsen T.O."/>
            <person name="Kjaerboelling I."/>
            <person name="Rothschild-Mancinelli K."/>
            <person name="Lyhne E.K."/>
            <person name="Kogle M.E."/>
            <person name="Barry K."/>
            <person name="Clum A."/>
            <person name="Na H."/>
            <person name="Ledsgaard L."/>
            <person name="Lin J."/>
            <person name="Lipzen A."/>
            <person name="Kuo A."/>
            <person name="Riley R."/>
            <person name="Mondo S."/>
            <person name="Labutti K."/>
            <person name="Haridas S."/>
            <person name="Pangalinan J."/>
            <person name="Salamov A.A."/>
            <person name="Simmons B.A."/>
            <person name="Magnuson J.K."/>
            <person name="Chen J."/>
            <person name="Drula E."/>
            <person name="Henrissat B."/>
            <person name="Wiebenga A."/>
            <person name="Lubbers R.J."/>
            <person name="Gomes A.C."/>
            <person name="Makela M.R."/>
            <person name="Stajich J."/>
            <person name="Grigoriev I.V."/>
            <person name="Mortensen U.H."/>
            <person name="De Vries R.P."/>
            <person name="Baker S.E."/>
            <person name="Andersen M.R."/>
        </authorList>
    </citation>
    <scope>NUCLEOTIDE SEQUENCE [LARGE SCALE GENOMIC DNA]</scope>
    <source>
        <strain evidence="7 8">CBS 123904</strain>
    </source>
</reference>
<accession>A0ABR4JL67</accession>
<dbReference type="PANTHER" id="PTHR23501:SF149">
    <property type="entry name" value="MULTIDRUG TRANSPORTER, PUTATIVE (AFU_ORTHOLOGUE AFUA_5G10430)-RELATED"/>
    <property type="match status" value="1"/>
</dbReference>
<comment type="subcellular location">
    <subcellularLocation>
        <location evidence="1">Membrane</location>
        <topology evidence="1">Multi-pass membrane protein</topology>
    </subcellularLocation>
</comment>
<comment type="caution">
    <text evidence="7">The sequence shown here is derived from an EMBL/GenBank/DDBJ whole genome shotgun (WGS) entry which is preliminary data.</text>
</comment>
<evidence type="ECO:0000256" key="2">
    <source>
        <dbReference type="ARBA" id="ARBA00022692"/>
    </source>
</evidence>
<dbReference type="Gene3D" id="1.20.1720.10">
    <property type="entry name" value="Multidrug resistance protein D"/>
    <property type="match status" value="1"/>
</dbReference>
<dbReference type="Proteomes" id="UP001610446">
    <property type="component" value="Unassembled WGS sequence"/>
</dbReference>
<keyword evidence="8" id="KW-1185">Reference proteome</keyword>
<gene>
    <name evidence="7" type="ORF">BJY01DRAFT_249851</name>
</gene>
<feature type="transmembrane region" description="Helical" evidence="5">
    <location>
        <begin position="414"/>
        <end position="438"/>
    </location>
</feature>
<feature type="transmembrane region" description="Helical" evidence="5">
    <location>
        <begin position="158"/>
        <end position="176"/>
    </location>
</feature>
<keyword evidence="3 5" id="KW-1133">Transmembrane helix</keyword>
<evidence type="ECO:0000256" key="3">
    <source>
        <dbReference type="ARBA" id="ARBA00022989"/>
    </source>
</evidence>
<evidence type="ECO:0000313" key="7">
    <source>
        <dbReference type="EMBL" id="KAL2840784.1"/>
    </source>
</evidence>
<proteinExistence type="predicted"/>
<evidence type="ECO:0000259" key="6">
    <source>
        <dbReference type="PROSITE" id="PS50850"/>
    </source>
</evidence>
<feature type="transmembrane region" description="Helical" evidence="5">
    <location>
        <begin position="126"/>
        <end position="152"/>
    </location>
</feature>
<feature type="transmembrane region" description="Helical" evidence="5">
    <location>
        <begin position="59"/>
        <end position="81"/>
    </location>
</feature>
<keyword evidence="4 5" id="KW-0472">Membrane</keyword>
<feature type="transmembrane region" description="Helical" evidence="5">
    <location>
        <begin position="536"/>
        <end position="555"/>
    </location>
</feature>
<evidence type="ECO:0000313" key="8">
    <source>
        <dbReference type="Proteomes" id="UP001610446"/>
    </source>
</evidence>
<feature type="transmembrane region" description="Helical" evidence="5">
    <location>
        <begin position="212"/>
        <end position="232"/>
    </location>
</feature>
<feature type="transmembrane region" description="Helical" evidence="5">
    <location>
        <begin position="389"/>
        <end position="408"/>
    </location>
</feature>
<keyword evidence="2 5" id="KW-0812">Transmembrane</keyword>
<dbReference type="PROSITE" id="PS50850">
    <property type="entry name" value="MFS"/>
    <property type="match status" value="1"/>
</dbReference>
<protein>
    <submittedName>
        <fullName evidence="7">Major facilitator superfamily domain-containing protein</fullName>
    </submittedName>
</protein>
<evidence type="ECO:0000256" key="5">
    <source>
        <dbReference type="SAM" id="Phobius"/>
    </source>
</evidence>
<dbReference type="EMBL" id="JBFXLU010000117">
    <property type="protein sequence ID" value="KAL2840784.1"/>
    <property type="molecule type" value="Genomic_DNA"/>
</dbReference>
<feature type="transmembrane region" description="Helical" evidence="5">
    <location>
        <begin position="93"/>
        <end position="114"/>
    </location>
</feature>
<organism evidence="7 8">
    <name type="scientific">Aspergillus pseudoustus</name>
    <dbReference type="NCBI Taxonomy" id="1810923"/>
    <lineage>
        <taxon>Eukaryota</taxon>
        <taxon>Fungi</taxon>
        <taxon>Dikarya</taxon>
        <taxon>Ascomycota</taxon>
        <taxon>Pezizomycotina</taxon>
        <taxon>Eurotiomycetes</taxon>
        <taxon>Eurotiomycetidae</taxon>
        <taxon>Eurotiales</taxon>
        <taxon>Aspergillaceae</taxon>
        <taxon>Aspergillus</taxon>
        <taxon>Aspergillus subgen. Nidulantes</taxon>
    </lineage>
</organism>
<dbReference type="InterPro" id="IPR011701">
    <property type="entry name" value="MFS"/>
</dbReference>
<dbReference type="PANTHER" id="PTHR23501">
    <property type="entry name" value="MAJOR FACILITATOR SUPERFAMILY"/>
    <property type="match status" value="1"/>
</dbReference>
<feature type="transmembrane region" description="Helical" evidence="5">
    <location>
        <begin position="313"/>
        <end position="336"/>
    </location>
</feature>
<evidence type="ECO:0000256" key="4">
    <source>
        <dbReference type="ARBA" id="ARBA00023136"/>
    </source>
</evidence>
<dbReference type="SUPFAM" id="SSF103473">
    <property type="entry name" value="MFS general substrate transporter"/>
    <property type="match status" value="1"/>
</dbReference>
<sequence length="556" mass="60955">MRVESIEIGHAEYGFRAHLHESVSTQNLVDGIYLDDTPFSDSDSGSETFSWGHGVKEMLVLSCVSFVAMMDAFHATMMTPIVPVLSAVFEHSFYSILWIDMSYLLASAASQPLFAMLSEVFGQGPILIAAVVIAIVGTGVCSGSLSILSLVAGRLVQGAGSGGAMAVSLLLVTDLIPYTHRVRFSDHICRAWALGAMLGPLTGGFFGEYGNWNWTFYFSYVFSTLSLFITPFAINLRECTSISRRAALEMDWLGAILTFLGLGPLLLGVSWVGQRPSGWDDWRIIISSCIGGLAMVILVLYESVWVAQPMFNLGIFNSIHTIMLYAGSLLYGILILGHLQNLSMYIFLVKYFSSPLTGVSMLAVTGPAFLILLLLSKMHQGRYSFRTRWIIRAGWMLSLLATGCFILLNPDTPTPGWVFIFFATGLSHVLLAFGYHACSHTESLTRKREEQAERQGTREGRGSSPAFAILMYSILRTWGMCIAVPVGGTIVLTQIAQEIDRSSADSSSPLARQNEILLSPDNREELGRLFLGGFRVVWRFFLGVSALGGISSLMIR</sequence>
<dbReference type="InterPro" id="IPR036259">
    <property type="entry name" value="MFS_trans_sf"/>
</dbReference>
<dbReference type="Pfam" id="PF07690">
    <property type="entry name" value="MFS_1"/>
    <property type="match status" value="1"/>
</dbReference>
<feature type="transmembrane region" description="Helical" evidence="5">
    <location>
        <begin position="356"/>
        <end position="377"/>
    </location>
</feature>
<feature type="transmembrane region" description="Helical" evidence="5">
    <location>
        <begin position="252"/>
        <end position="272"/>
    </location>
</feature>
<dbReference type="InterPro" id="IPR020846">
    <property type="entry name" value="MFS_dom"/>
</dbReference>